<evidence type="ECO:0000313" key="2">
    <source>
        <dbReference type="EMBL" id="WMV25897.1"/>
    </source>
</evidence>
<dbReference type="Proteomes" id="UP001234989">
    <property type="component" value="Chromosome 4"/>
</dbReference>
<sequence length="95" mass="10593">MFWLLLVVSLSELLGMPPLLFQFPLIKLLLGMPPLITYLPCDTAFRTSLVTSSISLVMRLHICTTLNGLIPTAYPTQGSISKSKSSRREISRARE</sequence>
<accession>A0AAF0TMB6</accession>
<protein>
    <submittedName>
        <fullName evidence="2">Uncharacterized protein</fullName>
    </submittedName>
</protein>
<feature type="compositionally biased region" description="Basic and acidic residues" evidence="1">
    <location>
        <begin position="86"/>
        <end position="95"/>
    </location>
</feature>
<proteinExistence type="predicted"/>
<keyword evidence="3" id="KW-1185">Reference proteome</keyword>
<feature type="region of interest" description="Disordered" evidence="1">
    <location>
        <begin position="76"/>
        <end position="95"/>
    </location>
</feature>
<dbReference type="AlphaFoldDB" id="A0AAF0TMB6"/>
<reference evidence="2" key="1">
    <citation type="submission" date="2023-08" db="EMBL/GenBank/DDBJ databases">
        <title>A de novo genome assembly of Solanum verrucosum Schlechtendal, a Mexican diploid species geographically isolated from the other diploid A-genome species in potato relatives.</title>
        <authorList>
            <person name="Hosaka K."/>
        </authorList>
    </citation>
    <scope>NUCLEOTIDE SEQUENCE</scope>
    <source>
        <tissue evidence="2">Young leaves</tissue>
    </source>
</reference>
<name>A0AAF0TMB6_SOLVR</name>
<evidence type="ECO:0000256" key="1">
    <source>
        <dbReference type="SAM" id="MobiDB-lite"/>
    </source>
</evidence>
<evidence type="ECO:0000313" key="3">
    <source>
        <dbReference type="Proteomes" id="UP001234989"/>
    </source>
</evidence>
<organism evidence="2 3">
    <name type="scientific">Solanum verrucosum</name>
    <dbReference type="NCBI Taxonomy" id="315347"/>
    <lineage>
        <taxon>Eukaryota</taxon>
        <taxon>Viridiplantae</taxon>
        <taxon>Streptophyta</taxon>
        <taxon>Embryophyta</taxon>
        <taxon>Tracheophyta</taxon>
        <taxon>Spermatophyta</taxon>
        <taxon>Magnoliopsida</taxon>
        <taxon>eudicotyledons</taxon>
        <taxon>Gunneridae</taxon>
        <taxon>Pentapetalae</taxon>
        <taxon>asterids</taxon>
        <taxon>lamiids</taxon>
        <taxon>Solanales</taxon>
        <taxon>Solanaceae</taxon>
        <taxon>Solanoideae</taxon>
        <taxon>Solaneae</taxon>
        <taxon>Solanum</taxon>
    </lineage>
</organism>
<dbReference type="EMBL" id="CP133615">
    <property type="protein sequence ID" value="WMV25897.1"/>
    <property type="molecule type" value="Genomic_DNA"/>
</dbReference>
<gene>
    <name evidence="2" type="ORF">MTR67_019282</name>
</gene>